<protein>
    <recommendedName>
        <fullName evidence="7">Cell division protein FtsB</fullName>
    </recommendedName>
</protein>
<dbReference type="GO" id="GO:0030428">
    <property type="term" value="C:cell septum"/>
    <property type="evidence" value="ECO:0007669"/>
    <property type="project" value="TreeGrafter"/>
</dbReference>
<comment type="caution">
    <text evidence="8">The sequence shown here is derived from an EMBL/GenBank/DDBJ whole genome shotgun (WGS) entry which is preliminary data.</text>
</comment>
<proteinExistence type="inferred from homology"/>
<dbReference type="InterPro" id="IPR007060">
    <property type="entry name" value="FtsL/DivIC"/>
</dbReference>
<organism evidence="8 9">
    <name type="scientific">Oceanospirillum sediminis</name>
    <dbReference type="NCBI Taxonomy" id="2760088"/>
    <lineage>
        <taxon>Bacteria</taxon>
        <taxon>Pseudomonadati</taxon>
        <taxon>Pseudomonadota</taxon>
        <taxon>Gammaproteobacteria</taxon>
        <taxon>Oceanospirillales</taxon>
        <taxon>Oceanospirillaceae</taxon>
        <taxon>Oceanospirillum</taxon>
    </lineage>
</organism>
<feature type="topological domain" description="Cytoplasmic" evidence="7">
    <location>
        <begin position="1"/>
        <end position="4"/>
    </location>
</feature>
<dbReference type="PANTHER" id="PTHR37485:SF1">
    <property type="entry name" value="CELL DIVISION PROTEIN FTSB"/>
    <property type="match status" value="1"/>
</dbReference>
<keyword evidence="3 7" id="KW-0812">Transmembrane</keyword>
<dbReference type="RefSeq" id="WP_182806788.1">
    <property type="nucleotide sequence ID" value="NZ_JACJFM010000001.1"/>
</dbReference>
<comment type="similarity">
    <text evidence="7">Belongs to the FtsB family.</text>
</comment>
<dbReference type="Proteomes" id="UP000565262">
    <property type="component" value="Unassembled WGS sequence"/>
</dbReference>
<evidence type="ECO:0000256" key="7">
    <source>
        <dbReference type="HAMAP-Rule" id="MF_00599"/>
    </source>
</evidence>
<name>A0A839IJX6_9GAMM</name>
<dbReference type="InterPro" id="IPR023081">
    <property type="entry name" value="Cell_div_FtsB"/>
</dbReference>
<dbReference type="PANTHER" id="PTHR37485">
    <property type="entry name" value="CELL DIVISION PROTEIN FTSB"/>
    <property type="match status" value="1"/>
</dbReference>
<dbReference type="NCBIfam" id="NF002058">
    <property type="entry name" value="PRK00888.1"/>
    <property type="match status" value="1"/>
</dbReference>
<keyword evidence="5 7" id="KW-0472">Membrane</keyword>
<feature type="topological domain" description="Periplasmic" evidence="7">
    <location>
        <begin position="23"/>
        <end position="99"/>
    </location>
</feature>
<dbReference type="GO" id="GO:0032153">
    <property type="term" value="C:cell division site"/>
    <property type="evidence" value="ECO:0007669"/>
    <property type="project" value="UniProtKB-UniRule"/>
</dbReference>
<reference evidence="8 9" key="1">
    <citation type="submission" date="2020-08" db="EMBL/GenBank/DDBJ databases">
        <title>Oceanospirillum sp. nov. isolated from marine sediment.</title>
        <authorList>
            <person name="Ji X."/>
        </authorList>
    </citation>
    <scope>NUCLEOTIDE SEQUENCE [LARGE SCALE GENOMIC DNA]</scope>
    <source>
        <strain evidence="8 9">D5</strain>
    </source>
</reference>
<evidence type="ECO:0000313" key="8">
    <source>
        <dbReference type="EMBL" id="MBB1485024.1"/>
    </source>
</evidence>
<comment type="function">
    <text evidence="7">Essential cell division protein. May link together the upstream cell division proteins, which are predominantly cytoplasmic, with the downstream cell division proteins, which are predominantly periplasmic.</text>
</comment>
<evidence type="ECO:0000256" key="6">
    <source>
        <dbReference type="ARBA" id="ARBA00023306"/>
    </source>
</evidence>
<keyword evidence="9" id="KW-1185">Reference proteome</keyword>
<accession>A0A839IJX6</accession>
<dbReference type="GO" id="GO:0043093">
    <property type="term" value="P:FtsZ-dependent cytokinesis"/>
    <property type="evidence" value="ECO:0007669"/>
    <property type="project" value="UniProtKB-UniRule"/>
</dbReference>
<evidence type="ECO:0000256" key="1">
    <source>
        <dbReference type="ARBA" id="ARBA00022475"/>
    </source>
</evidence>
<evidence type="ECO:0000256" key="4">
    <source>
        <dbReference type="ARBA" id="ARBA00022989"/>
    </source>
</evidence>
<dbReference type="HAMAP" id="MF_00599">
    <property type="entry name" value="FtsB"/>
    <property type="match status" value="1"/>
</dbReference>
<comment type="subcellular location">
    <subcellularLocation>
        <location evidence="7">Cell inner membrane</location>
        <topology evidence="7">Single-pass type II membrane protein</topology>
    </subcellularLocation>
    <text evidence="7">Localizes to the division septum.</text>
</comment>
<sequence length="99" mass="11623">MFRFLNLVLAFIIVLLQIRLWTGEGSLPENWLLERQIKEQAVITERLAQRNAQLAAEVSDLRSGLDTIEERARYELGMVRENETFFLLIDETDKQQNDE</sequence>
<dbReference type="EMBL" id="JACJFM010000001">
    <property type="protein sequence ID" value="MBB1485024.1"/>
    <property type="molecule type" value="Genomic_DNA"/>
</dbReference>
<keyword evidence="2 7" id="KW-0132">Cell division</keyword>
<evidence type="ECO:0000256" key="3">
    <source>
        <dbReference type="ARBA" id="ARBA00022692"/>
    </source>
</evidence>
<keyword evidence="6 7" id="KW-0131">Cell cycle</keyword>
<evidence type="ECO:0000256" key="5">
    <source>
        <dbReference type="ARBA" id="ARBA00023136"/>
    </source>
</evidence>
<dbReference type="Pfam" id="PF04977">
    <property type="entry name" value="DivIC"/>
    <property type="match status" value="1"/>
</dbReference>
<dbReference type="AlphaFoldDB" id="A0A839IJX6"/>
<evidence type="ECO:0000256" key="2">
    <source>
        <dbReference type="ARBA" id="ARBA00022618"/>
    </source>
</evidence>
<keyword evidence="7" id="KW-0997">Cell inner membrane</keyword>
<dbReference type="GO" id="GO:0005886">
    <property type="term" value="C:plasma membrane"/>
    <property type="evidence" value="ECO:0007669"/>
    <property type="project" value="UniProtKB-SubCell"/>
</dbReference>
<evidence type="ECO:0000313" key="9">
    <source>
        <dbReference type="Proteomes" id="UP000565262"/>
    </source>
</evidence>
<keyword evidence="1 7" id="KW-1003">Cell membrane</keyword>
<gene>
    <name evidence="7 8" type="primary">ftsB</name>
    <name evidence="8" type="ORF">H4O21_00135</name>
</gene>
<keyword evidence="4 7" id="KW-1133">Transmembrane helix</keyword>
<comment type="subunit">
    <text evidence="7">Part of a complex composed of FtsB, FtsL and FtsQ.</text>
</comment>